<dbReference type="RefSeq" id="WP_161629293.1">
    <property type="nucleotide sequence ID" value="NZ_BAAACY010000129.1"/>
</dbReference>
<reference evidence="2" key="1">
    <citation type="submission" date="2021-04" db="EMBL/GenBank/DDBJ databases">
        <title>Isolation and polyphasic classification of algal microorganism.</title>
        <authorList>
            <person name="Wang S."/>
        </authorList>
    </citation>
    <scope>NUCLEOTIDE SEQUENCE</scope>
    <source>
        <strain evidence="2">720a</strain>
    </source>
</reference>
<name>A0A941DY02_9BACI</name>
<feature type="chain" id="PRO_5039653790" evidence="1">
    <location>
        <begin position="22"/>
        <end position="47"/>
    </location>
</feature>
<dbReference type="Proteomes" id="UP000675284">
    <property type="component" value="Unassembled WGS sequence"/>
</dbReference>
<proteinExistence type="predicted"/>
<evidence type="ECO:0000256" key="1">
    <source>
        <dbReference type="SAM" id="SignalP"/>
    </source>
</evidence>
<keyword evidence="3" id="KW-1185">Reference proteome</keyword>
<comment type="caution">
    <text evidence="2">The sequence shown here is derived from an EMBL/GenBank/DDBJ whole genome shotgun (WGS) entry which is preliminary data.</text>
</comment>
<evidence type="ECO:0000313" key="3">
    <source>
        <dbReference type="Proteomes" id="UP000675284"/>
    </source>
</evidence>
<sequence>MKKLFASMALGSLLMIGFLNTHDNNSTELAHELEPEVVSIGQPVSQF</sequence>
<dbReference type="AlphaFoldDB" id="A0A941DY02"/>
<protein>
    <submittedName>
        <fullName evidence="2">Uncharacterized protein</fullName>
    </submittedName>
</protein>
<gene>
    <name evidence="2" type="ORF">KCX74_05395</name>
</gene>
<organism evidence="2 3">
    <name type="scientific">Virgibacillus salarius</name>
    <dbReference type="NCBI Taxonomy" id="447199"/>
    <lineage>
        <taxon>Bacteria</taxon>
        <taxon>Bacillati</taxon>
        <taxon>Bacillota</taxon>
        <taxon>Bacilli</taxon>
        <taxon>Bacillales</taxon>
        <taxon>Bacillaceae</taxon>
        <taxon>Virgibacillus</taxon>
    </lineage>
</organism>
<keyword evidence="1" id="KW-0732">Signal</keyword>
<evidence type="ECO:0000313" key="2">
    <source>
        <dbReference type="EMBL" id="MBR7795473.1"/>
    </source>
</evidence>
<dbReference type="EMBL" id="JAGSOT010000011">
    <property type="protein sequence ID" value="MBR7795473.1"/>
    <property type="molecule type" value="Genomic_DNA"/>
</dbReference>
<accession>A0A941DY02</accession>
<feature type="signal peptide" evidence="1">
    <location>
        <begin position="1"/>
        <end position="21"/>
    </location>
</feature>